<reference evidence="4" key="1">
    <citation type="submission" date="2011-07" db="EMBL/GenBank/DDBJ databases">
        <authorList>
            <consortium name="Caenorhabditis brenneri Sequencing and Analysis Consortium"/>
            <person name="Wilson R.K."/>
        </authorList>
    </citation>
    <scope>NUCLEOTIDE SEQUENCE [LARGE SCALE GENOMIC DNA]</scope>
    <source>
        <strain evidence="4">PB2801</strain>
    </source>
</reference>
<feature type="compositionally biased region" description="Polar residues" evidence="2">
    <location>
        <begin position="1"/>
        <end position="17"/>
    </location>
</feature>
<evidence type="ECO:0000256" key="1">
    <source>
        <dbReference type="SAM" id="Coils"/>
    </source>
</evidence>
<dbReference type="eggNOG" id="ENOG502QZUC">
    <property type="taxonomic scope" value="Eukaryota"/>
</dbReference>
<feature type="coiled-coil region" evidence="1">
    <location>
        <begin position="282"/>
        <end position="345"/>
    </location>
</feature>
<evidence type="ECO:0000313" key="3">
    <source>
        <dbReference type="EMBL" id="EGT44242.1"/>
    </source>
</evidence>
<dbReference type="HOGENOM" id="CLU_633454_0_0_1"/>
<feature type="compositionally biased region" description="Low complexity" evidence="2">
    <location>
        <begin position="438"/>
        <end position="455"/>
    </location>
</feature>
<feature type="coiled-coil region" evidence="1">
    <location>
        <begin position="90"/>
        <end position="249"/>
    </location>
</feature>
<protein>
    <submittedName>
        <fullName evidence="3">Uncharacterized protein</fullName>
    </submittedName>
</protein>
<feature type="region of interest" description="Disordered" evidence="2">
    <location>
        <begin position="391"/>
        <end position="455"/>
    </location>
</feature>
<dbReference type="FunCoup" id="G0MU20">
    <property type="interactions" value="1791"/>
</dbReference>
<evidence type="ECO:0000256" key="2">
    <source>
        <dbReference type="SAM" id="MobiDB-lite"/>
    </source>
</evidence>
<name>G0MU20_CAEBE</name>
<feature type="region of interest" description="Disordered" evidence="2">
    <location>
        <begin position="1"/>
        <end position="23"/>
    </location>
</feature>
<dbReference type="EMBL" id="GL379812">
    <property type="protein sequence ID" value="EGT44242.1"/>
    <property type="molecule type" value="Genomic_DNA"/>
</dbReference>
<evidence type="ECO:0000313" key="4">
    <source>
        <dbReference type="Proteomes" id="UP000008068"/>
    </source>
</evidence>
<organism evidence="4">
    <name type="scientific">Caenorhabditis brenneri</name>
    <name type="common">Nematode worm</name>
    <dbReference type="NCBI Taxonomy" id="135651"/>
    <lineage>
        <taxon>Eukaryota</taxon>
        <taxon>Metazoa</taxon>
        <taxon>Ecdysozoa</taxon>
        <taxon>Nematoda</taxon>
        <taxon>Chromadorea</taxon>
        <taxon>Rhabditida</taxon>
        <taxon>Rhabditina</taxon>
        <taxon>Rhabditomorpha</taxon>
        <taxon>Rhabditoidea</taxon>
        <taxon>Rhabditidae</taxon>
        <taxon>Peloderinae</taxon>
        <taxon>Caenorhabditis</taxon>
    </lineage>
</organism>
<proteinExistence type="predicted"/>
<keyword evidence="4" id="KW-1185">Reference proteome</keyword>
<dbReference type="AlphaFoldDB" id="G0MU20"/>
<dbReference type="OMA" id="HELIDSW"/>
<dbReference type="InParanoid" id="G0MU20"/>
<accession>G0MU20</accession>
<dbReference type="Proteomes" id="UP000008068">
    <property type="component" value="Unassembled WGS sequence"/>
</dbReference>
<sequence length="455" mass="52961">MDNTQRSAAGSNSSSMRVTEGDTSIERLAPVSLKGSQKIHKVFHELIDNWKKYTAIEDGDRIAALLQNYTVEKQIEHMQEMQKDEIIDIIRFNLRKITTLQEENEQLTRRNRDISERLHRVEHRVGKAQVEVFGKIQETTMDILKEFHARELELSRKVESLEAEKVEHVATIAKQKAKIEEFERQTTSLETKNRRLIELNEENEKKVAELSLKNQTHENEIFHLREQLVKATELSREKTEEALQEAMEAQRARTLIVKERDTANLEVARYQGLMQKEMDNYKDNLEREIASRQQRHKKEVEALNAKFESAVNYKDAVIRDLTQRNQEAEAEIQKFKRNFEMMEAQIKGNMKRKLALNYHEMMDIISSSRTGIPEPPRENPFLNFDNFEKENRKHRLERSPSPKRTLGVQTADRPSSSGAPPLPKARNPEPLNQRKSSKFSSSVSSGRFPSTSSRK</sequence>
<keyword evidence="1" id="KW-0175">Coiled coil</keyword>
<gene>
    <name evidence="3" type="ORF">CAEBREN_06530</name>
</gene>
<dbReference type="OrthoDB" id="5820907at2759"/>